<sequence>MNHLGKRKDKRGKFPFSMKRRYANEGQKSAIQKPLNSNWNLKNPTEYFRTKDVRTSPKILCYSCERFLGKENQAKPLREIKITIDKQNITRIENQKKKEMYKLQVESLFLRQEIRNLKIKLEHIKNEKIETVRKLNMKIKALKLRVSLLCEEVIKEREYIRSIKRKNSKITEPSSLCNSYKDELKVVQMKNKELENEIDANKDAVLISPVV</sequence>
<dbReference type="Proteomes" id="UP000887013">
    <property type="component" value="Unassembled WGS sequence"/>
</dbReference>
<name>A0A8X6TF77_NEPPI</name>
<dbReference type="EMBL" id="BMAW01056954">
    <property type="protein sequence ID" value="GFT08457.1"/>
    <property type="molecule type" value="Genomic_DNA"/>
</dbReference>
<protein>
    <submittedName>
        <fullName evidence="2">Uncharacterized protein</fullName>
    </submittedName>
</protein>
<organism evidence="2 3">
    <name type="scientific">Nephila pilipes</name>
    <name type="common">Giant wood spider</name>
    <name type="synonym">Nephila maculata</name>
    <dbReference type="NCBI Taxonomy" id="299642"/>
    <lineage>
        <taxon>Eukaryota</taxon>
        <taxon>Metazoa</taxon>
        <taxon>Ecdysozoa</taxon>
        <taxon>Arthropoda</taxon>
        <taxon>Chelicerata</taxon>
        <taxon>Arachnida</taxon>
        <taxon>Araneae</taxon>
        <taxon>Araneomorphae</taxon>
        <taxon>Entelegynae</taxon>
        <taxon>Araneoidea</taxon>
        <taxon>Nephilidae</taxon>
        <taxon>Nephila</taxon>
    </lineage>
</organism>
<proteinExistence type="predicted"/>
<dbReference type="AlphaFoldDB" id="A0A8X6TF77"/>
<keyword evidence="3" id="KW-1185">Reference proteome</keyword>
<keyword evidence="1" id="KW-0175">Coiled coil</keyword>
<evidence type="ECO:0000313" key="2">
    <source>
        <dbReference type="EMBL" id="GFT08457.1"/>
    </source>
</evidence>
<gene>
    <name evidence="2" type="ORF">NPIL_599131</name>
</gene>
<comment type="caution">
    <text evidence="2">The sequence shown here is derived from an EMBL/GenBank/DDBJ whole genome shotgun (WGS) entry which is preliminary data.</text>
</comment>
<feature type="coiled-coil region" evidence="1">
    <location>
        <begin position="177"/>
        <end position="204"/>
    </location>
</feature>
<feature type="coiled-coil region" evidence="1">
    <location>
        <begin position="107"/>
        <end position="145"/>
    </location>
</feature>
<evidence type="ECO:0000313" key="3">
    <source>
        <dbReference type="Proteomes" id="UP000887013"/>
    </source>
</evidence>
<evidence type="ECO:0000256" key="1">
    <source>
        <dbReference type="SAM" id="Coils"/>
    </source>
</evidence>
<accession>A0A8X6TF77</accession>
<reference evidence="2" key="1">
    <citation type="submission" date="2020-08" db="EMBL/GenBank/DDBJ databases">
        <title>Multicomponent nature underlies the extraordinary mechanical properties of spider dragline silk.</title>
        <authorList>
            <person name="Kono N."/>
            <person name="Nakamura H."/>
            <person name="Mori M."/>
            <person name="Yoshida Y."/>
            <person name="Ohtoshi R."/>
            <person name="Malay A.D."/>
            <person name="Moran D.A.P."/>
            <person name="Tomita M."/>
            <person name="Numata K."/>
            <person name="Arakawa K."/>
        </authorList>
    </citation>
    <scope>NUCLEOTIDE SEQUENCE</scope>
</reference>
<dbReference type="OrthoDB" id="331602at2759"/>